<dbReference type="InterPro" id="IPR035959">
    <property type="entry name" value="RutC-like_sf"/>
</dbReference>
<accession>A0ABT6KYI8</accession>
<dbReference type="Proteomes" id="UP001160130">
    <property type="component" value="Unassembled WGS sequence"/>
</dbReference>
<dbReference type="RefSeq" id="WP_280832383.1">
    <property type="nucleotide sequence ID" value="NZ_JARXVE010000003.1"/>
</dbReference>
<dbReference type="PANTHER" id="PTHR11803">
    <property type="entry name" value="2-IMINOBUTANOATE/2-IMINOPROPANOATE DEAMINASE RIDA"/>
    <property type="match status" value="1"/>
</dbReference>
<dbReference type="Gene3D" id="3.30.1330.40">
    <property type="entry name" value="RutC-like"/>
    <property type="match status" value="1"/>
</dbReference>
<name>A0ABT6KYI8_9MYCO</name>
<dbReference type="SUPFAM" id="SSF55298">
    <property type="entry name" value="YjgF-like"/>
    <property type="match status" value="1"/>
</dbReference>
<evidence type="ECO:0000313" key="2">
    <source>
        <dbReference type="EMBL" id="MDH6195758.1"/>
    </source>
</evidence>
<dbReference type="Pfam" id="PF01042">
    <property type="entry name" value="Ribonuc_L-PSP"/>
    <property type="match status" value="1"/>
</dbReference>
<protein>
    <submittedName>
        <fullName evidence="2">Enamine deaminase RidA (YjgF/YER057c/UK114 family)</fullName>
    </submittedName>
</protein>
<proteinExistence type="inferred from homology"/>
<comment type="similarity">
    <text evidence="1">Belongs to the RutC family.</text>
</comment>
<gene>
    <name evidence="2" type="ORF">M2272_002398</name>
</gene>
<dbReference type="InterPro" id="IPR006175">
    <property type="entry name" value="YjgF/YER057c/UK114"/>
</dbReference>
<dbReference type="EMBL" id="JARXVE010000003">
    <property type="protein sequence ID" value="MDH6195758.1"/>
    <property type="molecule type" value="Genomic_DNA"/>
</dbReference>
<dbReference type="InterPro" id="IPR038743">
    <property type="entry name" value="YjgH-like"/>
</dbReference>
<organism evidence="2 3">
    <name type="scientific">Mycolicibacterium frederiksbergense</name>
    <dbReference type="NCBI Taxonomy" id="117567"/>
    <lineage>
        <taxon>Bacteria</taxon>
        <taxon>Bacillati</taxon>
        <taxon>Actinomycetota</taxon>
        <taxon>Actinomycetes</taxon>
        <taxon>Mycobacteriales</taxon>
        <taxon>Mycobacteriaceae</taxon>
        <taxon>Mycolicibacterium</taxon>
    </lineage>
</organism>
<evidence type="ECO:0000256" key="1">
    <source>
        <dbReference type="ARBA" id="ARBA00010552"/>
    </source>
</evidence>
<dbReference type="PANTHER" id="PTHR11803:SF58">
    <property type="entry name" value="PROTEIN HMF1-RELATED"/>
    <property type="match status" value="1"/>
</dbReference>
<dbReference type="CDD" id="cd02198">
    <property type="entry name" value="YjgH_like"/>
    <property type="match status" value="1"/>
</dbReference>
<sequence>MSSPKKIVVPEWMRPMYDAHHFAPAVIDGDHLRCSGMMGIRPDMTVPAEPRAQFTLAFENLRGLLAEAGLTFANVTDMTSYHVGLRQHVQMFGEVKDEFVAAPYPAWTAVGVTELAMPGALVEIQIIARMR</sequence>
<evidence type="ECO:0000313" key="3">
    <source>
        <dbReference type="Proteomes" id="UP001160130"/>
    </source>
</evidence>
<reference evidence="2 3" key="1">
    <citation type="submission" date="2023-04" db="EMBL/GenBank/DDBJ databases">
        <title>Forest soil microbial communities from Buena Vista Peninsula, Colon Province, Panama.</title>
        <authorList>
            <person name="Bouskill N."/>
        </authorList>
    </citation>
    <scope>NUCLEOTIDE SEQUENCE [LARGE SCALE GENOMIC DNA]</scope>
    <source>
        <strain evidence="2 3">AC80</strain>
    </source>
</reference>
<keyword evidence="3" id="KW-1185">Reference proteome</keyword>
<comment type="caution">
    <text evidence="2">The sequence shown here is derived from an EMBL/GenBank/DDBJ whole genome shotgun (WGS) entry which is preliminary data.</text>
</comment>